<reference evidence="3 4" key="2">
    <citation type="journal article" date="2012" name="PLoS Pathog.">
        <title>Diverse lifestyles and strategies of plant pathogenesis encoded in the genomes of eighteen Dothideomycetes fungi.</title>
        <authorList>
            <person name="Ohm R.A."/>
            <person name="Feau N."/>
            <person name="Henrissat B."/>
            <person name="Schoch C.L."/>
            <person name="Horwitz B.A."/>
            <person name="Barry K.W."/>
            <person name="Condon B.J."/>
            <person name="Copeland A.C."/>
            <person name="Dhillon B."/>
            <person name="Glaser F."/>
            <person name="Hesse C.N."/>
            <person name="Kosti I."/>
            <person name="LaButti K."/>
            <person name="Lindquist E.A."/>
            <person name="Lucas S."/>
            <person name="Salamov A.A."/>
            <person name="Bradshaw R.E."/>
            <person name="Ciuffetti L."/>
            <person name="Hamelin R.C."/>
            <person name="Kema G.H.J."/>
            <person name="Lawrence C."/>
            <person name="Scott J.A."/>
            <person name="Spatafora J.W."/>
            <person name="Turgeon B.G."/>
            <person name="de Wit P.J.G.M."/>
            <person name="Zhong S."/>
            <person name="Goodwin S.B."/>
            <person name="Grigoriev I.V."/>
        </authorList>
    </citation>
    <scope>NUCLEOTIDE SEQUENCE [LARGE SCALE GENOMIC DNA]</scope>
    <source>
        <strain evidence="4">NZE10 / CBS 128990</strain>
    </source>
</reference>
<dbReference type="CDD" id="cd00144">
    <property type="entry name" value="MPP_PPP_family"/>
    <property type="match status" value="1"/>
</dbReference>
<dbReference type="Pfam" id="PF00149">
    <property type="entry name" value="Metallophos"/>
    <property type="match status" value="1"/>
</dbReference>
<feature type="domain" description="Calcineurin-like phosphoesterase" evidence="2">
    <location>
        <begin position="166"/>
        <end position="414"/>
    </location>
</feature>
<dbReference type="GO" id="GO:0016791">
    <property type="term" value="F:phosphatase activity"/>
    <property type="evidence" value="ECO:0007669"/>
    <property type="project" value="TreeGrafter"/>
</dbReference>
<keyword evidence="1" id="KW-0812">Transmembrane</keyword>
<dbReference type="HOGENOM" id="CLU_023125_0_0_1"/>
<dbReference type="InterPro" id="IPR029052">
    <property type="entry name" value="Metallo-depent_PP-like"/>
</dbReference>
<organism evidence="3 4">
    <name type="scientific">Dothistroma septosporum (strain NZE10 / CBS 128990)</name>
    <name type="common">Red band needle blight fungus</name>
    <name type="synonym">Mycosphaerella pini</name>
    <dbReference type="NCBI Taxonomy" id="675120"/>
    <lineage>
        <taxon>Eukaryota</taxon>
        <taxon>Fungi</taxon>
        <taxon>Dikarya</taxon>
        <taxon>Ascomycota</taxon>
        <taxon>Pezizomycotina</taxon>
        <taxon>Dothideomycetes</taxon>
        <taxon>Dothideomycetidae</taxon>
        <taxon>Mycosphaerellales</taxon>
        <taxon>Mycosphaerellaceae</taxon>
        <taxon>Dothistroma</taxon>
    </lineage>
</organism>
<evidence type="ECO:0000256" key="1">
    <source>
        <dbReference type="SAM" id="Phobius"/>
    </source>
</evidence>
<dbReference type="GO" id="GO:0006798">
    <property type="term" value="P:polyphosphate catabolic process"/>
    <property type="evidence" value="ECO:0007669"/>
    <property type="project" value="TreeGrafter"/>
</dbReference>
<sequence>MVTSASGDPLPKMRTNDDEHETLRQYQARLQVNKPLIDQVSNQWRSEKTSHEEAEEEYIQEEEGFCDFDNAASCPNVTADLVASRRFRRMIAYAAVVLLAGYYLWSHYIQPNLVEEPGYEEGFMPQSNGTYGIAKGGDLDPGLVRIKDLNHDLLPGGKSDPDGKRRLVFVGDVHGCKKELRHLLDKVDFRKGTDHLILVGDIISKGPDNVGVLDELIRLKATSVRGNHEDRILNVARSLDTGSPPPSEKVSSKGYSKDAALLHELKPRHLKYLRNMPLMLHIPSLPMALSSTRKHDSPISEHILVVHAGLVPGVTLEKQDPYFVMNMRSINRRTHVPSATRAPSKQSKPWFDIWNWYNDHVFRKKSMPGVNIIDSNAVDPSSQHFDSFLTSLWKNFWGKKKLHPSPQIVIYGHDSKQGLQIQRWSKGLDSGCVGGGELTALVLDARGRQEVHSVGCKNYRG</sequence>
<dbReference type="PANTHER" id="PTHR42850:SF4">
    <property type="entry name" value="ZINC-DEPENDENT ENDOPOLYPHOSPHATASE"/>
    <property type="match status" value="1"/>
</dbReference>
<gene>
    <name evidence="3" type="ORF">DOTSEDRAFT_70815</name>
</gene>
<keyword evidence="1" id="KW-1133">Transmembrane helix</keyword>
<dbReference type="GO" id="GO:0000298">
    <property type="term" value="F:endopolyphosphatase activity"/>
    <property type="evidence" value="ECO:0007669"/>
    <property type="project" value="TreeGrafter"/>
</dbReference>
<dbReference type="InterPro" id="IPR050126">
    <property type="entry name" value="Ap4A_hydrolase"/>
</dbReference>
<evidence type="ECO:0000259" key="2">
    <source>
        <dbReference type="Pfam" id="PF00149"/>
    </source>
</evidence>
<dbReference type="InterPro" id="IPR004843">
    <property type="entry name" value="Calcineurin-like_PHP"/>
</dbReference>
<dbReference type="GO" id="GO:0005737">
    <property type="term" value="C:cytoplasm"/>
    <property type="evidence" value="ECO:0007669"/>
    <property type="project" value="TreeGrafter"/>
</dbReference>
<protein>
    <recommendedName>
        <fullName evidence="2">Calcineurin-like phosphoesterase domain-containing protein</fullName>
    </recommendedName>
</protein>
<dbReference type="PANTHER" id="PTHR42850">
    <property type="entry name" value="METALLOPHOSPHOESTERASE"/>
    <property type="match status" value="1"/>
</dbReference>
<feature type="transmembrane region" description="Helical" evidence="1">
    <location>
        <begin position="90"/>
        <end position="108"/>
    </location>
</feature>
<accession>N1PR48</accession>
<dbReference type="EMBL" id="KB446538">
    <property type="protein sequence ID" value="EME44894.1"/>
    <property type="molecule type" value="Genomic_DNA"/>
</dbReference>
<reference evidence="4" key="1">
    <citation type="journal article" date="2012" name="PLoS Genet.">
        <title>The genomes of the fungal plant pathogens Cladosporium fulvum and Dothistroma septosporum reveal adaptation to different hosts and lifestyles but also signatures of common ancestry.</title>
        <authorList>
            <person name="de Wit P.J.G.M."/>
            <person name="van der Burgt A."/>
            <person name="Oekmen B."/>
            <person name="Stergiopoulos I."/>
            <person name="Abd-Elsalam K.A."/>
            <person name="Aerts A.L."/>
            <person name="Bahkali A.H."/>
            <person name="Beenen H.G."/>
            <person name="Chettri P."/>
            <person name="Cox M.P."/>
            <person name="Datema E."/>
            <person name="de Vries R.P."/>
            <person name="Dhillon B."/>
            <person name="Ganley A.R."/>
            <person name="Griffiths S.A."/>
            <person name="Guo Y."/>
            <person name="Hamelin R.C."/>
            <person name="Henrissat B."/>
            <person name="Kabir M.S."/>
            <person name="Jashni M.K."/>
            <person name="Kema G."/>
            <person name="Klaubauf S."/>
            <person name="Lapidus A."/>
            <person name="Levasseur A."/>
            <person name="Lindquist E."/>
            <person name="Mehrabi R."/>
            <person name="Ohm R.A."/>
            <person name="Owen T.J."/>
            <person name="Salamov A."/>
            <person name="Schwelm A."/>
            <person name="Schijlen E."/>
            <person name="Sun H."/>
            <person name="van den Burg H.A."/>
            <person name="van Ham R.C.H.J."/>
            <person name="Zhang S."/>
            <person name="Goodwin S.B."/>
            <person name="Grigoriev I.V."/>
            <person name="Collemare J."/>
            <person name="Bradshaw R.E."/>
        </authorList>
    </citation>
    <scope>NUCLEOTIDE SEQUENCE [LARGE SCALE GENOMIC DNA]</scope>
    <source>
        <strain evidence="4">NZE10 / CBS 128990</strain>
    </source>
</reference>
<dbReference type="STRING" id="675120.N1PR48"/>
<dbReference type="OMA" id="QIVIYGH"/>
<dbReference type="OrthoDB" id="10267127at2759"/>
<dbReference type="eggNOG" id="KOG0371">
    <property type="taxonomic scope" value="Eukaryota"/>
</dbReference>
<keyword evidence="4" id="KW-1185">Reference proteome</keyword>
<evidence type="ECO:0000313" key="3">
    <source>
        <dbReference type="EMBL" id="EME44894.1"/>
    </source>
</evidence>
<dbReference type="Gene3D" id="3.60.21.10">
    <property type="match status" value="1"/>
</dbReference>
<proteinExistence type="predicted"/>
<keyword evidence="1" id="KW-0472">Membrane</keyword>
<dbReference type="SUPFAM" id="SSF56300">
    <property type="entry name" value="Metallo-dependent phosphatases"/>
    <property type="match status" value="1"/>
</dbReference>
<dbReference type="AlphaFoldDB" id="N1PR48"/>
<dbReference type="Proteomes" id="UP000016933">
    <property type="component" value="Unassembled WGS sequence"/>
</dbReference>
<evidence type="ECO:0000313" key="4">
    <source>
        <dbReference type="Proteomes" id="UP000016933"/>
    </source>
</evidence>
<name>N1PR48_DOTSN</name>